<comment type="function">
    <text evidence="8 10">TFIIF is a general transcription initiation factor that binds to RNA polymerase II and helps to recruit it to the initiation complex in collaboration with TFIIB. It promotes transcription elongation.</text>
</comment>
<dbReference type="GO" id="GO:0001096">
    <property type="term" value="F:TFIIF-class transcription factor complex binding"/>
    <property type="evidence" value="ECO:0007669"/>
    <property type="project" value="TreeGrafter"/>
</dbReference>
<dbReference type="GO" id="GO:0016251">
    <property type="term" value="F:RNA polymerase II general transcription initiation factor activity"/>
    <property type="evidence" value="ECO:0007669"/>
    <property type="project" value="TreeGrafter"/>
</dbReference>
<evidence type="ECO:0000256" key="1">
    <source>
        <dbReference type="ARBA" id="ARBA00004123"/>
    </source>
</evidence>
<comment type="similarity">
    <text evidence="2 10">Belongs to the TFIIF alpha subunit family.</text>
</comment>
<feature type="compositionally biased region" description="Basic residues" evidence="11">
    <location>
        <begin position="426"/>
        <end position="445"/>
    </location>
</feature>
<proteinExistence type="inferred from homology"/>
<evidence type="ECO:0000256" key="7">
    <source>
        <dbReference type="ARBA" id="ARBA00023242"/>
    </source>
</evidence>
<dbReference type="InterPro" id="IPR036390">
    <property type="entry name" value="WH_DNA-bd_sf"/>
</dbReference>
<dbReference type="Gene3D" id="1.10.10.10">
    <property type="entry name" value="Winged helix-like DNA-binding domain superfamily/Winged helix DNA-binding domain"/>
    <property type="match status" value="1"/>
</dbReference>
<evidence type="ECO:0000256" key="2">
    <source>
        <dbReference type="ARBA" id="ARBA00005249"/>
    </source>
</evidence>
<dbReference type="EMBL" id="JAATJU010015746">
    <property type="protein sequence ID" value="KAH0517556.1"/>
    <property type="molecule type" value="Genomic_DNA"/>
</dbReference>
<accession>A0A8J6GP22</accession>
<keyword evidence="4 10" id="KW-0805">Transcription regulation</keyword>
<evidence type="ECO:0000256" key="11">
    <source>
        <dbReference type="SAM" id="MobiDB-lite"/>
    </source>
</evidence>
<protein>
    <recommendedName>
        <fullName evidence="10">Transcription initiation factor IIF subunit alpha</fullName>
    </recommendedName>
</protein>
<dbReference type="PANTHER" id="PTHR13011">
    <property type="entry name" value="TFIIF-ALPHA"/>
    <property type="match status" value="1"/>
</dbReference>
<feature type="compositionally biased region" description="Low complexity" evidence="11">
    <location>
        <begin position="571"/>
        <end position="600"/>
    </location>
</feature>
<keyword evidence="7 10" id="KW-0539">Nucleus</keyword>
<keyword evidence="3" id="KW-0597">Phosphoprotein</keyword>
<dbReference type="Pfam" id="PF05793">
    <property type="entry name" value="TFIIF_alpha"/>
    <property type="match status" value="1"/>
</dbReference>
<dbReference type="CDD" id="cd00240">
    <property type="entry name" value="TFIIFa"/>
    <property type="match status" value="1"/>
</dbReference>
<keyword evidence="5 10" id="KW-0238">DNA-binding</keyword>
<feature type="region of interest" description="Disordered" evidence="11">
    <location>
        <begin position="48"/>
        <end position="156"/>
    </location>
</feature>
<feature type="compositionally biased region" description="Acidic residues" evidence="11">
    <location>
        <begin position="497"/>
        <end position="519"/>
    </location>
</feature>
<dbReference type="InterPro" id="IPR036388">
    <property type="entry name" value="WH-like_DNA-bd_sf"/>
</dbReference>
<evidence type="ECO:0000256" key="8">
    <source>
        <dbReference type="ARBA" id="ARBA00025232"/>
    </source>
</evidence>
<dbReference type="InterPro" id="IPR011039">
    <property type="entry name" value="TFIIF_interaction"/>
</dbReference>
<evidence type="ECO:0000256" key="10">
    <source>
        <dbReference type="RuleBase" id="RU366044"/>
    </source>
</evidence>
<evidence type="ECO:0000256" key="4">
    <source>
        <dbReference type="ARBA" id="ARBA00023015"/>
    </source>
</evidence>
<organism evidence="12 13">
    <name type="scientific">Microtus ochrogaster</name>
    <name type="common">Prairie vole</name>
    <dbReference type="NCBI Taxonomy" id="79684"/>
    <lineage>
        <taxon>Eukaryota</taxon>
        <taxon>Metazoa</taxon>
        <taxon>Chordata</taxon>
        <taxon>Craniata</taxon>
        <taxon>Vertebrata</taxon>
        <taxon>Euteleostomi</taxon>
        <taxon>Mammalia</taxon>
        <taxon>Eutheria</taxon>
        <taxon>Euarchontoglires</taxon>
        <taxon>Glires</taxon>
        <taxon>Rodentia</taxon>
        <taxon>Myomorpha</taxon>
        <taxon>Muroidea</taxon>
        <taxon>Cricetidae</taxon>
        <taxon>Arvicolinae</taxon>
        <taxon>Microtus</taxon>
    </lineage>
</organism>
<feature type="region of interest" description="Disordered" evidence="11">
    <location>
        <begin position="371"/>
        <end position="642"/>
    </location>
</feature>
<reference evidence="12" key="1">
    <citation type="submission" date="2020-03" db="EMBL/GenBank/DDBJ databases">
        <title>Studies in the Genomics of Life Span.</title>
        <authorList>
            <person name="Glass D."/>
        </authorList>
    </citation>
    <scope>NUCLEOTIDE SEQUENCE</scope>
    <source>
        <strain evidence="12">LTLLF</strain>
        <tissue evidence="12">Muscle</tissue>
    </source>
</reference>
<feature type="compositionally biased region" description="Acidic residues" evidence="11">
    <location>
        <begin position="537"/>
        <end position="549"/>
    </location>
</feature>
<dbReference type="GO" id="GO:0032968">
    <property type="term" value="P:positive regulation of transcription elongation by RNA polymerase II"/>
    <property type="evidence" value="ECO:0007669"/>
    <property type="project" value="InterPro"/>
</dbReference>
<dbReference type="SUPFAM" id="SSF50916">
    <property type="entry name" value="Rap30/74 interaction domains"/>
    <property type="match status" value="2"/>
</dbReference>
<evidence type="ECO:0000256" key="6">
    <source>
        <dbReference type="ARBA" id="ARBA00023163"/>
    </source>
</evidence>
<feature type="compositionally biased region" description="Polar residues" evidence="11">
    <location>
        <begin position="623"/>
        <end position="638"/>
    </location>
</feature>
<feature type="compositionally biased region" description="Acidic residues" evidence="11">
    <location>
        <begin position="449"/>
        <end position="464"/>
    </location>
</feature>
<feature type="compositionally biased region" description="Basic and acidic residues" evidence="11">
    <location>
        <begin position="87"/>
        <end position="98"/>
    </location>
</feature>
<dbReference type="GO" id="GO:0005674">
    <property type="term" value="C:transcription factor TFIIF complex"/>
    <property type="evidence" value="ECO:0007669"/>
    <property type="project" value="TreeGrafter"/>
</dbReference>
<dbReference type="InterPro" id="IPR008851">
    <property type="entry name" value="TFIIF-alpha"/>
</dbReference>
<dbReference type="Proteomes" id="UP000710432">
    <property type="component" value="Unassembled WGS sequence"/>
</dbReference>
<gene>
    <name evidence="12" type="ORF">LTLLF_120430</name>
</gene>
<dbReference type="PANTHER" id="PTHR13011:SF0">
    <property type="entry name" value="GENERAL TRANSCRIPTION FACTOR IIF SUBUNIT 1"/>
    <property type="match status" value="1"/>
</dbReference>
<dbReference type="AlphaFoldDB" id="A0A8J6GP22"/>
<dbReference type="GO" id="GO:0006367">
    <property type="term" value="P:transcription initiation at RNA polymerase II promoter"/>
    <property type="evidence" value="ECO:0007669"/>
    <property type="project" value="InterPro"/>
</dbReference>
<sequence length="703" mass="78780">MRSCTSARLECAHPDGEDACPSHAPFPALPFSWGLRALPAWGRVDSHRPIPSAGRATRDPVCTPPLSPRLRSASQGAHAAKSLGLPRHGDAEKTESRAHPGGTPRAPPQPRSRPRLLRQRALGARAHDSAKDTPARRRSDPTQDTPRCLRRDVTEGEAARRESIIHAIEENAGCRRLHSSQRLEAKLKWILRPVHPLQGPGNQNVTEYVVRVPKNTTKKYNIMAFNAADKVNFATWNQARLERDLSNKKIYQEEEMPESGAGSEFNRKLREEARRKKYGIVLKEFRPEDQPWLLRVNGKSGRKFKGIKKGGVTENTAYYIFTQCADGAFEAFPVQNWYNFTPLARHRTLTAEEAEEEWERRNKVLNHFSIMQQRRLKDQDQDEDEEEKEKRSRKKPSELRIHDLEDDLEMSSDGSDASGEEGNRASKAKKKAPLTKAGRKKKKKKGSDDEAFEDSDDGDFEGQEVDYMSDGSSSSPDETEGKPKVLQQEDGPKGVDEQSESSEESEEEKPPEEDKEEEEEKKVPTPQEKRRRKDSSDESDSSEDSDIDSETSSALFMAKKKTPPKRERKPSGGSSKGPSRPGTPSTEAASTSSTLRAAASKLEQAGKRTGETPAAKRLRMDTAPQSLSGKSTPSSGDVQVTEDAVRRYLTRKPMTTKDLLKKFQTKKTGLSSEQTVNVLAQILKRLNPERKMIGDKMHFSLKE</sequence>
<evidence type="ECO:0000256" key="9">
    <source>
        <dbReference type="ARBA" id="ARBA00065442"/>
    </source>
</evidence>
<comment type="caution">
    <text evidence="12">The sequence shown here is derived from an EMBL/GenBank/DDBJ whole genome shotgun (WGS) entry which is preliminary data.</text>
</comment>
<evidence type="ECO:0000256" key="5">
    <source>
        <dbReference type="ARBA" id="ARBA00023125"/>
    </source>
</evidence>
<evidence type="ECO:0000256" key="3">
    <source>
        <dbReference type="ARBA" id="ARBA00022553"/>
    </source>
</evidence>
<comment type="subcellular location">
    <subcellularLocation>
        <location evidence="1 10">Nucleus</location>
    </subcellularLocation>
</comment>
<evidence type="ECO:0000313" key="13">
    <source>
        <dbReference type="Proteomes" id="UP000710432"/>
    </source>
</evidence>
<feature type="compositionally biased region" description="Basic and acidic residues" evidence="11">
    <location>
        <begin position="125"/>
        <end position="156"/>
    </location>
</feature>
<evidence type="ECO:0000313" key="12">
    <source>
        <dbReference type="EMBL" id="KAH0517556.1"/>
    </source>
</evidence>
<dbReference type="FunFam" id="1.10.10.10:FF:000290">
    <property type="entry name" value="General transcription factor IIF subunit 1"/>
    <property type="match status" value="1"/>
</dbReference>
<dbReference type="SUPFAM" id="SSF46785">
    <property type="entry name" value="Winged helix' DNA-binding domain"/>
    <property type="match status" value="1"/>
</dbReference>
<name>A0A8J6GP22_MICOH</name>
<feature type="compositionally biased region" description="Basic residues" evidence="11">
    <location>
        <begin position="558"/>
        <end position="568"/>
    </location>
</feature>
<dbReference type="GO" id="GO:0003677">
    <property type="term" value="F:DNA binding"/>
    <property type="evidence" value="ECO:0007669"/>
    <property type="project" value="UniProtKB-KW"/>
</dbReference>
<comment type="subunit">
    <text evidence="9">Heterodimer of an alpha and a beta subunit. Interacts with GTF2F2, CTDP1, TAF6/TAFII80 and URI1. Interacts with GTF2B (via C-terminus and preferentially via acetylated form); this interaction prevents binding of GTF2B to GTF2F2. Part of TBP-based Pol II pre-initiation complex (PIC), in which Pol II core assembles with general transcription factors and other specific initiation factors including GTF2E1, GTF2E2, GTF2F1, GTF2F2, TCEA1, ERCC2, ERCC3, GTF2H2, GTF2H3, GTF2H4, GTF2H5, GTF2A1, GTF2A2, GTF2B and TBP; this large multi-subunit PIC complex mediates DNA unwinding and targets Pol II core to the transcription start site where the first phosphodiester bond forms.</text>
</comment>
<keyword evidence="6 10" id="KW-0804">Transcription</keyword>